<keyword evidence="9 16" id="KW-0227">DNA damage</keyword>
<dbReference type="NCBIfam" id="NF002677">
    <property type="entry name" value="PRK02406.1"/>
    <property type="match status" value="1"/>
</dbReference>
<keyword evidence="5 16" id="KW-0808">Transferase</keyword>
<dbReference type="NCBIfam" id="NF003015">
    <property type="entry name" value="PRK03858.1"/>
    <property type="match status" value="1"/>
</dbReference>
<comment type="catalytic activity">
    <reaction evidence="15 16">
        <text>DNA(n) + a 2'-deoxyribonucleoside 5'-triphosphate = DNA(n+1) + diphosphate</text>
        <dbReference type="Rhea" id="RHEA:22508"/>
        <dbReference type="Rhea" id="RHEA-COMP:17339"/>
        <dbReference type="Rhea" id="RHEA-COMP:17340"/>
        <dbReference type="ChEBI" id="CHEBI:33019"/>
        <dbReference type="ChEBI" id="CHEBI:61560"/>
        <dbReference type="ChEBI" id="CHEBI:173112"/>
        <dbReference type="EC" id="2.7.7.7"/>
    </reaction>
</comment>
<keyword evidence="4 16" id="KW-0963">Cytoplasm</keyword>
<keyword evidence="3 16" id="KW-0515">Mutator protein</keyword>
<keyword evidence="13 16" id="KW-0234">DNA repair</keyword>
<evidence type="ECO:0000256" key="5">
    <source>
        <dbReference type="ARBA" id="ARBA00022679"/>
    </source>
</evidence>
<evidence type="ECO:0000313" key="20">
    <source>
        <dbReference type="Proteomes" id="UP001525379"/>
    </source>
</evidence>
<keyword evidence="12 16" id="KW-0238">DNA-binding</keyword>
<dbReference type="Pfam" id="PF11799">
    <property type="entry name" value="IMS_C"/>
    <property type="match status" value="1"/>
</dbReference>
<dbReference type="InterPro" id="IPR053848">
    <property type="entry name" value="IMS_HHH_1"/>
</dbReference>
<comment type="similarity">
    <text evidence="2 16">Belongs to the DNA polymerase type-Y family.</text>
</comment>
<comment type="caution">
    <text evidence="19">The sequence shown here is derived from an EMBL/GenBank/DDBJ whole genome shotgun (WGS) entry which is preliminary data.</text>
</comment>
<keyword evidence="20" id="KW-1185">Reference proteome</keyword>
<evidence type="ECO:0000256" key="2">
    <source>
        <dbReference type="ARBA" id="ARBA00010945"/>
    </source>
</evidence>
<dbReference type="CDD" id="cd03586">
    <property type="entry name" value="PolY_Pol_IV_kappa"/>
    <property type="match status" value="1"/>
</dbReference>
<dbReference type="Gene3D" id="1.10.150.20">
    <property type="entry name" value="5' to 3' exonuclease, C-terminal subdomain"/>
    <property type="match status" value="1"/>
</dbReference>
<evidence type="ECO:0000256" key="12">
    <source>
        <dbReference type="ARBA" id="ARBA00023125"/>
    </source>
</evidence>
<name>A0ABT2HW38_9MICO</name>
<feature type="domain" description="UmuC" evidence="18">
    <location>
        <begin position="1"/>
        <end position="176"/>
    </location>
</feature>
<dbReference type="InterPro" id="IPR001126">
    <property type="entry name" value="UmuC"/>
</dbReference>
<dbReference type="Pfam" id="PF21999">
    <property type="entry name" value="IMS_HHH_1"/>
    <property type="match status" value="1"/>
</dbReference>
<evidence type="ECO:0000256" key="9">
    <source>
        <dbReference type="ARBA" id="ARBA00022763"/>
    </source>
</evidence>
<organism evidence="19 20">
    <name type="scientific">Pseudoclavibacter albus</name>
    <dbReference type="NCBI Taxonomy" id="272241"/>
    <lineage>
        <taxon>Bacteria</taxon>
        <taxon>Bacillati</taxon>
        <taxon>Actinomycetota</taxon>
        <taxon>Actinomycetes</taxon>
        <taxon>Micrococcales</taxon>
        <taxon>Microbacteriaceae</taxon>
        <taxon>Pseudoclavibacter</taxon>
    </lineage>
</organism>
<dbReference type="Proteomes" id="UP001525379">
    <property type="component" value="Unassembled WGS sequence"/>
</dbReference>
<evidence type="ECO:0000256" key="4">
    <source>
        <dbReference type="ARBA" id="ARBA00022490"/>
    </source>
</evidence>
<dbReference type="EMBL" id="JALXSQ010000011">
    <property type="protein sequence ID" value="MCT2042532.1"/>
    <property type="molecule type" value="Genomic_DNA"/>
</dbReference>
<feature type="site" description="Substrate discrimination" evidence="16">
    <location>
        <position position="5"/>
    </location>
</feature>
<dbReference type="PANTHER" id="PTHR11076">
    <property type="entry name" value="DNA REPAIR POLYMERASE UMUC / TRANSFERASE FAMILY MEMBER"/>
    <property type="match status" value="1"/>
</dbReference>
<comment type="cofactor">
    <cofactor evidence="16">
        <name>Mg(2+)</name>
        <dbReference type="ChEBI" id="CHEBI:18420"/>
    </cofactor>
    <text evidence="16">Binds 2 magnesium ions per subunit.</text>
</comment>
<dbReference type="Gene3D" id="3.40.1170.60">
    <property type="match status" value="1"/>
</dbReference>
<comment type="subunit">
    <text evidence="16">Monomer.</text>
</comment>
<keyword evidence="11 16" id="KW-0239">DNA-directed DNA polymerase</keyword>
<keyword evidence="8 16" id="KW-0479">Metal-binding</keyword>
<keyword evidence="7 16" id="KW-0235">DNA replication</keyword>
<dbReference type="InterPro" id="IPR017961">
    <property type="entry name" value="DNA_pol_Y-fam_little_finger"/>
</dbReference>
<dbReference type="HAMAP" id="MF_01113">
    <property type="entry name" value="DNApol_IV"/>
    <property type="match status" value="1"/>
</dbReference>
<evidence type="ECO:0000256" key="1">
    <source>
        <dbReference type="ARBA" id="ARBA00004496"/>
    </source>
</evidence>
<feature type="binding site" evidence="16">
    <location>
        <position position="94"/>
    </location>
    <ligand>
        <name>Mg(2+)</name>
        <dbReference type="ChEBI" id="CHEBI:18420"/>
    </ligand>
</feature>
<dbReference type="Gene3D" id="3.30.70.270">
    <property type="match status" value="1"/>
</dbReference>
<dbReference type="InterPro" id="IPR043502">
    <property type="entry name" value="DNA/RNA_pol_sf"/>
</dbReference>
<keyword evidence="6 16" id="KW-0548">Nucleotidyltransferase</keyword>
<evidence type="ECO:0000256" key="13">
    <source>
        <dbReference type="ARBA" id="ARBA00023204"/>
    </source>
</evidence>
<proteinExistence type="inferred from homology"/>
<feature type="active site" evidence="16">
    <location>
        <position position="95"/>
    </location>
</feature>
<comment type="subcellular location">
    <subcellularLocation>
        <location evidence="1 16">Cytoplasm</location>
    </subcellularLocation>
</comment>
<evidence type="ECO:0000256" key="14">
    <source>
        <dbReference type="ARBA" id="ARBA00025589"/>
    </source>
</evidence>
<evidence type="ECO:0000256" key="15">
    <source>
        <dbReference type="ARBA" id="ARBA00049244"/>
    </source>
</evidence>
<accession>A0ABT2HW38</accession>
<dbReference type="InterPro" id="IPR043128">
    <property type="entry name" value="Rev_trsase/Diguanyl_cyclase"/>
</dbReference>
<evidence type="ECO:0000256" key="7">
    <source>
        <dbReference type="ARBA" id="ARBA00022705"/>
    </source>
</evidence>
<protein>
    <recommendedName>
        <fullName evidence="16">DNA polymerase IV</fullName>
        <shortName evidence="16">Pol IV</shortName>
        <ecNumber evidence="16">2.7.7.7</ecNumber>
    </recommendedName>
</protein>
<gene>
    <name evidence="16 19" type="primary">dinB</name>
    <name evidence="19" type="ORF">M3D15_04185</name>
</gene>
<evidence type="ECO:0000256" key="8">
    <source>
        <dbReference type="ARBA" id="ARBA00022723"/>
    </source>
</evidence>
<evidence type="ECO:0000256" key="17">
    <source>
        <dbReference type="SAM" id="MobiDB-lite"/>
    </source>
</evidence>
<dbReference type="Pfam" id="PF00817">
    <property type="entry name" value="IMS"/>
    <property type="match status" value="1"/>
</dbReference>
<dbReference type="InterPro" id="IPR022880">
    <property type="entry name" value="DNApol_IV"/>
</dbReference>
<evidence type="ECO:0000256" key="16">
    <source>
        <dbReference type="HAMAP-Rule" id="MF_01113"/>
    </source>
</evidence>
<dbReference type="InterPro" id="IPR050116">
    <property type="entry name" value="DNA_polymerase-Y"/>
</dbReference>
<feature type="region of interest" description="Disordered" evidence="17">
    <location>
        <begin position="375"/>
        <end position="398"/>
    </location>
</feature>
<dbReference type="Gene3D" id="3.30.1490.100">
    <property type="entry name" value="DNA polymerase, Y-family, little finger domain"/>
    <property type="match status" value="1"/>
</dbReference>
<comment type="caution">
    <text evidence="16">Lacks conserved residue(s) required for the propagation of feature annotation.</text>
</comment>
<reference evidence="19 20" key="1">
    <citation type="submission" date="2022-04" db="EMBL/GenBank/DDBJ databases">
        <title>Human microbiome associated bacterial genomes.</title>
        <authorList>
            <person name="Sandstrom S."/>
            <person name="Salamzade R."/>
            <person name="Kalan L.R."/>
        </authorList>
    </citation>
    <scope>NUCLEOTIDE SEQUENCE [LARGE SCALE GENOMIC DNA]</scope>
    <source>
        <strain evidence="20">p3-SID1799</strain>
    </source>
</reference>
<dbReference type="InterPro" id="IPR036775">
    <property type="entry name" value="DNA_pol_Y-fam_lit_finger_sf"/>
</dbReference>
<dbReference type="PANTHER" id="PTHR11076:SF33">
    <property type="entry name" value="DNA POLYMERASE KAPPA"/>
    <property type="match status" value="1"/>
</dbReference>
<dbReference type="SUPFAM" id="SSF56672">
    <property type="entry name" value="DNA/RNA polymerases"/>
    <property type="match status" value="1"/>
</dbReference>
<evidence type="ECO:0000256" key="6">
    <source>
        <dbReference type="ARBA" id="ARBA00022695"/>
    </source>
</evidence>
<sequence>MDAFFVAVELLERPELRGEPVIVGGTAGRGVVSSASYEARAFGVRSAMPMAEALRLCPTAVVLPGQMAKYREHSRRVMSLFEEFTPLVEPLSIDEAFLDVSGALTLFGPPASIARQIRARVLEETGLSCSVGGGASKFVAKLASGKCKPAGTLIISEAETVPFLHTLPVTALWGVGAATATRLRERGITTVRELAETPKQTLICALGTAQGERLHDLAWGRDPRRVETSRREKSVSHEQTFMTDLAGITELERELRAQSDAVARRLRATGLEARGIALKLRWPDFTTVTRSRVLAEPSDTGHRLFREVRELLHEVNPHGRAVRLIGVRADHLVEAGSGLAELPLWEDDRDDEWREAERTIDRALEKFGKHAIRPASLLGRGERRDGTTGLSDRPASLN</sequence>
<dbReference type="SUPFAM" id="SSF100879">
    <property type="entry name" value="Lesion bypass DNA polymerase (Y-family), little finger domain"/>
    <property type="match status" value="1"/>
</dbReference>
<evidence type="ECO:0000256" key="11">
    <source>
        <dbReference type="ARBA" id="ARBA00022932"/>
    </source>
</evidence>
<comment type="function">
    <text evidence="14 16">Poorly processive, error-prone DNA polymerase involved in untargeted mutagenesis. Copies undamaged DNA at stalled replication forks, which arise in vivo from mismatched or misaligned primer ends. These misaligned primers can be extended by PolIV. Exhibits no 3'-5' exonuclease (proofreading) activity. May be involved in translesional synthesis, in conjunction with the beta clamp from PolIII.</text>
</comment>
<dbReference type="GO" id="GO:0003887">
    <property type="term" value="F:DNA-directed DNA polymerase activity"/>
    <property type="evidence" value="ECO:0007669"/>
    <property type="project" value="UniProtKB-EC"/>
</dbReference>
<evidence type="ECO:0000256" key="10">
    <source>
        <dbReference type="ARBA" id="ARBA00022842"/>
    </source>
</evidence>
<dbReference type="PROSITE" id="PS50173">
    <property type="entry name" value="UMUC"/>
    <property type="match status" value="1"/>
</dbReference>
<dbReference type="EC" id="2.7.7.7" evidence="16"/>
<evidence type="ECO:0000259" key="18">
    <source>
        <dbReference type="PROSITE" id="PS50173"/>
    </source>
</evidence>
<evidence type="ECO:0000256" key="3">
    <source>
        <dbReference type="ARBA" id="ARBA00022457"/>
    </source>
</evidence>
<evidence type="ECO:0000313" key="19">
    <source>
        <dbReference type="EMBL" id="MCT2042532.1"/>
    </source>
</evidence>
<keyword evidence="10 16" id="KW-0460">Magnesium</keyword>